<name>A0A8H7E5F5_9EURO</name>
<organism evidence="1 2">
    <name type="scientific">Endocarpon pusillum</name>
    <dbReference type="NCBI Taxonomy" id="364733"/>
    <lineage>
        <taxon>Eukaryota</taxon>
        <taxon>Fungi</taxon>
        <taxon>Dikarya</taxon>
        <taxon>Ascomycota</taxon>
        <taxon>Pezizomycotina</taxon>
        <taxon>Eurotiomycetes</taxon>
        <taxon>Chaetothyriomycetidae</taxon>
        <taxon>Verrucariales</taxon>
        <taxon>Verrucariaceae</taxon>
        <taxon>Endocarpon</taxon>
    </lineage>
</organism>
<dbReference type="Proteomes" id="UP000606974">
    <property type="component" value="Unassembled WGS sequence"/>
</dbReference>
<proteinExistence type="predicted"/>
<evidence type="ECO:0000313" key="1">
    <source>
        <dbReference type="EMBL" id="KAF7507446.1"/>
    </source>
</evidence>
<dbReference type="EMBL" id="JAACFV010000068">
    <property type="protein sequence ID" value="KAF7507446.1"/>
    <property type="molecule type" value="Genomic_DNA"/>
</dbReference>
<reference evidence="1" key="1">
    <citation type="submission" date="2020-02" db="EMBL/GenBank/DDBJ databases">
        <authorList>
            <person name="Palmer J.M."/>
        </authorList>
    </citation>
    <scope>NUCLEOTIDE SEQUENCE</scope>
    <source>
        <strain evidence="1">EPUS1.4</strain>
        <tissue evidence="1">Thallus</tissue>
    </source>
</reference>
<accession>A0A8H7E5F5</accession>
<evidence type="ECO:0000313" key="2">
    <source>
        <dbReference type="Proteomes" id="UP000606974"/>
    </source>
</evidence>
<protein>
    <submittedName>
        <fullName evidence="1">Uncharacterized protein</fullName>
    </submittedName>
</protein>
<gene>
    <name evidence="1" type="ORF">GJ744_010377</name>
</gene>
<keyword evidence="2" id="KW-1185">Reference proteome</keyword>
<dbReference type="OrthoDB" id="428577at2759"/>
<comment type="caution">
    <text evidence="1">The sequence shown here is derived from an EMBL/GenBank/DDBJ whole genome shotgun (WGS) entry which is preliminary data.</text>
</comment>
<sequence length="363" mass="40581">MRIKDGIFFPMLQREALVLAFSSSKTIDSQFAIRIFTGGINVLTGQSVVQEPSASAEKCQDYVLAPQQGLVSGYKANGSVKQFVAMPMGDKYTVEYQLTGKEFIGGIQLELIPRLRDTVLFERSPSNLDSQKRNISSTLEMFATPRQLGFHPGQRYYMLDSQPRGLYDSVQGEWSQDKDLVEPEKYSSTRVNRPTFVHELFDGPEFARFDPSSSLVITILKPIQMVGEYFYFKNGTAAPTFYCSPLARMSDVRRFLRVRLQAMSPDKDWLSRAEIELKINGTSYNNRDDTLVRDLNLTSPQKIKIGRLLDADWVGADVLLGRAFGVDGGSRAERGPTPPGWDVGIAMGGAIKQTVAEDHSLHI</sequence>
<dbReference type="AlphaFoldDB" id="A0A8H7E5F5"/>